<proteinExistence type="predicted"/>
<dbReference type="InterPro" id="IPR025232">
    <property type="entry name" value="DUF4174"/>
</dbReference>
<organism evidence="4 5">
    <name type="scientific">Alteromonas macleodii</name>
    <name type="common">Pseudoalteromonas macleodii</name>
    <dbReference type="NCBI Taxonomy" id="28108"/>
    <lineage>
        <taxon>Bacteria</taxon>
        <taxon>Pseudomonadati</taxon>
        <taxon>Pseudomonadota</taxon>
        <taxon>Gammaproteobacteria</taxon>
        <taxon>Alteromonadales</taxon>
        <taxon>Alteromonadaceae</taxon>
        <taxon>Alteromonas/Salinimonas group</taxon>
        <taxon>Alteromonas</taxon>
    </lineage>
</organism>
<sequence>MKIIYFIIFLLLTGFYSAFAFANSAKAHCKITLGELAWKNRVLIYNAQSKGELDDLYAFAEYEKVSLTERKLVVIGIVEQQPVIVFGYPKCHISLNKLNPKTKVTLIGLDSTIKAKYDTFDSELIYSTIDKMPMRKTELRRY</sequence>
<dbReference type="Pfam" id="PF13778">
    <property type="entry name" value="DUF4174"/>
    <property type="match status" value="1"/>
</dbReference>
<dbReference type="EMBL" id="LR812090">
    <property type="protein sequence ID" value="CAB9495484.1"/>
    <property type="molecule type" value="Genomic_DNA"/>
</dbReference>
<accession>A0A6T9Y3R8</accession>
<dbReference type="AlphaFoldDB" id="A0A6T9Y3R8"/>
<dbReference type="RefSeq" id="WP_179984682.1">
    <property type="nucleotide sequence ID" value="NZ_LR812090.1"/>
</dbReference>
<evidence type="ECO:0000313" key="5">
    <source>
        <dbReference type="Proteomes" id="UP000509458"/>
    </source>
</evidence>
<feature type="chain" id="PRO_5029725680" description="DUF4174 domain-containing protein" evidence="2">
    <location>
        <begin position="23"/>
        <end position="142"/>
    </location>
</feature>
<gene>
    <name evidence="4" type="ORF">ALFOR1_60005</name>
</gene>
<name>A0A6T9Y3R8_ALTMA</name>
<reference evidence="4 5" key="1">
    <citation type="submission" date="2020-06" db="EMBL/GenBank/DDBJ databases">
        <authorList>
            <person name="Duchaud E."/>
        </authorList>
    </citation>
    <scope>NUCLEOTIDE SEQUENCE [LARGE SCALE GENOMIC DNA]</scope>
    <source>
        <strain evidence="4">Alteromonas fortis</strain>
    </source>
</reference>
<evidence type="ECO:0000256" key="2">
    <source>
        <dbReference type="SAM" id="SignalP"/>
    </source>
</evidence>
<evidence type="ECO:0000256" key="1">
    <source>
        <dbReference type="ARBA" id="ARBA00022729"/>
    </source>
</evidence>
<evidence type="ECO:0000313" key="4">
    <source>
        <dbReference type="EMBL" id="CAB9495484.1"/>
    </source>
</evidence>
<dbReference type="Proteomes" id="UP000509458">
    <property type="component" value="Chromosome"/>
</dbReference>
<keyword evidence="1 2" id="KW-0732">Signal</keyword>
<feature type="domain" description="DUF4174" evidence="3">
    <location>
        <begin position="33"/>
        <end position="138"/>
    </location>
</feature>
<protein>
    <recommendedName>
        <fullName evidence="3">DUF4174 domain-containing protein</fullName>
    </recommendedName>
</protein>
<feature type="signal peptide" evidence="2">
    <location>
        <begin position="1"/>
        <end position="22"/>
    </location>
</feature>
<evidence type="ECO:0000259" key="3">
    <source>
        <dbReference type="Pfam" id="PF13778"/>
    </source>
</evidence>